<reference evidence="2" key="2">
    <citation type="submission" date="2020-08" db="EMBL/GenBank/DDBJ databases">
        <title>Plant Genome Project.</title>
        <authorList>
            <person name="Zhang R.-G."/>
        </authorList>
    </citation>
    <scope>NUCLEOTIDE SEQUENCE</scope>
    <source>
        <strain evidence="2">Huo1</strain>
        <tissue evidence="2">Leaf</tissue>
    </source>
</reference>
<name>A0A8X8XEN7_SALSN</name>
<organism evidence="2">
    <name type="scientific">Salvia splendens</name>
    <name type="common">Scarlet sage</name>
    <dbReference type="NCBI Taxonomy" id="180675"/>
    <lineage>
        <taxon>Eukaryota</taxon>
        <taxon>Viridiplantae</taxon>
        <taxon>Streptophyta</taxon>
        <taxon>Embryophyta</taxon>
        <taxon>Tracheophyta</taxon>
        <taxon>Spermatophyta</taxon>
        <taxon>Magnoliopsida</taxon>
        <taxon>eudicotyledons</taxon>
        <taxon>Gunneridae</taxon>
        <taxon>Pentapetalae</taxon>
        <taxon>asterids</taxon>
        <taxon>lamiids</taxon>
        <taxon>Lamiales</taxon>
        <taxon>Lamiaceae</taxon>
        <taxon>Nepetoideae</taxon>
        <taxon>Mentheae</taxon>
        <taxon>Salviinae</taxon>
        <taxon>Salvia</taxon>
        <taxon>Salvia subgen. Calosphace</taxon>
        <taxon>core Calosphace</taxon>
    </lineage>
</organism>
<dbReference type="EMBL" id="PNBA02000009">
    <property type="protein sequence ID" value="KAG6412240.1"/>
    <property type="molecule type" value="Genomic_DNA"/>
</dbReference>
<dbReference type="Proteomes" id="UP000298416">
    <property type="component" value="Unassembled WGS sequence"/>
</dbReference>
<dbReference type="PANTHER" id="PTHR46250:SF15">
    <property type="entry name" value="OS01G0523800 PROTEIN"/>
    <property type="match status" value="1"/>
</dbReference>
<dbReference type="PANTHER" id="PTHR46250">
    <property type="entry name" value="MYB/SANT-LIKE DNA-BINDING DOMAIN PROTEIN-RELATED"/>
    <property type="match status" value="1"/>
</dbReference>
<evidence type="ECO:0000256" key="1">
    <source>
        <dbReference type="SAM" id="MobiDB-lite"/>
    </source>
</evidence>
<evidence type="ECO:0000313" key="2">
    <source>
        <dbReference type="EMBL" id="KAG6412240.1"/>
    </source>
</evidence>
<accession>A0A8X8XEN7</accession>
<comment type="caution">
    <text evidence="2">The sequence shown here is derived from an EMBL/GenBank/DDBJ whole genome shotgun (WGS) entry which is preliminary data.</text>
</comment>
<feature type="region of interest" description="Disordered" evidence="1">
    <location>
        <begin position="197"/>
        <end position="220"/>
    </location>
</feature>
<gene>
    <name evidence="2" type="ORF">SASPL_124912</name>
</gene>
<evidence type="ECO:0000313" key="3">
    <source>
        <dbReference type="Proteomes" id="UP000298416"/>
    </source>
</evidence>
<keyword evidence="3" id="KW-1185">Reference proteome</keyword>
<protein>
    <recommendedName>
        <fullName evidence="4">Myb/SANT-like domain-containing protein</fullName>
    </recommendedName>
</protein>
<proteinExistence type="predicted"/>
<reference evidence="2" key="1">
    <citation type="submission" date="2018-01" db="EMBL/GenBank/DDBJ databases">
        <authorList>
            <person name="Mao J.F."/>
        </authorList>
    </citation>
    <scope>NUCLEOTIDE SEQUENCE</scope>
    <source>
        <strain evidence="2">Huo1</strain>
        <tissue evidence="2">Leaf</tissue>
    </source>
</reference>
<sequence>MGSSRQCSVGPHSSSSFLAKWLARMGCTYPRNLIPSTNSSQGTQVSGQGIEGRYKKCDRPRRGCWTDREDVALIAGLKELVAICWKSDNGFRSGYQKKLELWMKKEFPSTDLKGNPRISSKISAWKKSYYSLSQILERSSVGFNENGKFKIDCDDDQWDQIVRVEQNVQQEDIAADNDGFSDYHVFLDDMYADQNVNNFTGGSEGGEHSTSTTQTPKEPSRLLVSAKGQKRVKGCSNFLVRYMPRQHALDMAWTSAKLDQKSSVTLMRCRV</sequence>
<evidence type="ECO:0008006" key="4">
    <source>
        <dbReference type="Google" id="ProtNLM"/>
    </source>
</evidence>
<dbReference type="AlphaFoldDB" id="A0A8X8XEN7"/>